<evidence type="ECO:0000259" key="9">
    <source>
        <dbReference type="Pfam" id="PF00326"/>
    </source>
</evidence>
<evidence type="ECO:0000313" key="12">
    <source>
        <dbReference type="Proteomes" id="UP000198510"/>
    </source>
</evidence>
<keyword evidence="4" id="KW-0645">Protease</keyword>
<evidence type="ECO:0000256" key="2">
    <source>
        <dbReference type="ARBA" id="ARBA00005228"/>
    </source>
</evidence>
<feature type="domain" description="Peptidase S9 prolyl oligopeptidase catalytic" evidence="9">
    <location>
        <begin position="477"/>
        <end position="692"/>
    </location>
</feature>
<dbReference type="GO" id="GO:0005829">
    <property type="term" value="C:cytosol"/>
    <property type="evidence" value="ECO:0007669"/>
    <property type="project" value="TreeGrafter"/>
</dbReference>
<dbReference type="PROSITE" id="PS00708">
    <property type="entry name" value="PRO_ENDOPEP_SER"/>
    <property type="match status" value="1"/>
</dbReference>
<dbReference type="EC" id="3.4.21.26" evidence="3"/>
<comment type="catalytic activity">
    <reaction evidence="1">
        <text>Hydrolysis of Pro-|-Xaa &gt;&gt; Ala-|-Xaa in oligopeptides.</text>
        <dbReference type="EC" id="3.4.21.26"/>
    </reaction>
</comment>
<proteinExistence type="inferred from homology"/>
<dbReference type="InterPro" id="IPR002471">
    <property type="entry name" value="Pept_S9_AS"/>
</dbReference>
<dbReference type="SUPFAM" id="SSF50993">
    <property type="entry name" value="Peptidase/esterase 'gauge' domain"/>
    <property type="match status" value="1"/>
</dbReference>
<comment type="similarity">
    <text evidence="2">Belongs to the peptidase S9A family.</text>
</comment>
<evidence type="ECO:0000256" key="1">
    <source>
        <dbReference type="ARBA" id="ARBA00001070"/>
    </source>
</evidence>
<keyword evidence="5" id="KW-0378">Hydrolase</keyword>
<dbReference type="Pfam" id="PF02897">
    <property type="entry name" value="Peptidase_S9_N"/>
    <property type="match status" value="1"/>
</dbReference>
<evidence type="ECO:0000256" key="7">
    <source>
        <dbReference type="ARBA" id="ARBA00060121"/>
    </source>
</evidence>
<dbReference type="Gene3D" id="2.130.10.120">
    <property type="entry name" value="Prolyl oligopeptidase, N-terminal domain"/>
    <property type="match status" value="1"/>
</dbReference>
<dbReference type="Proteomes" id="UP000198510">
    <property type="component" value="Unassembled WGS sequence"/>
</dbReference>
<comment type="function">
    <text evidence="7">Cleaves peptide bonds on the C-terminal side of prolyl residues within peptides that are up to approximately 30 amino acids long. Has an absolute requirement for an X-Pro bond in the trans configuration immediately preceding the Pro-Y scissible bond.</text>
</comment>
<keyword evidence="6" id="KW-0720">Serine protease</keyword>
<dbReference type="GO" id="GO:0070012">
    <property type="term" value="F:oligopeptidase activity"/>
    <property type="evidence" value="ECO:0007669"/>
    <property type="project" value="TreeGrafter"/>
</dbReference>
<dbReference type="InterPro" id="IPR023302">
    <property type="entry name" value="Pept_S9A_N"/>
</dbReference>
<evidence type="ECO:0000256" key="4">
    <source>
        <dbReference type="ARBA" id="ARBA00022670"/>
    </source>
</evidence>
<dbReference type="FunFam" id="2.130.10.120:FF:000001">
    <property type="entry name" value="Prolyl endopeptidase"/>
    <property type="match status" value="1"/>
</dbReference>
<gene>
    <name evidence="11" type="ORF">SAMN05421823_10248</name>
</gene>
<dbReference type="Gene3D" id="3.40.50.1820">
    <property type="entry name" value="alpha/beta hydrolase"/>
    <property type="match status" value="1"/>
</dbReference>
<dbReference type="EMBL" id="FNFO01000002">
    <property type="protein sequence ID" value="SDK16948.1"/>
    <property type="molecule type" value="Genomic_DNA"/>
</dbReference>
<keyword evidence="12" id="KW-1185">Reference proteome</keyword>
<name>A0A1G8ZPF2_9BACT</name>
<dbReference type="FunFam" id="3.40.50.1820:FF:000005">
    <property type="entry name" value="Prolyl endopeptidase"/>
    <property type="match status" value="1"/>
</dbReference>
<dbReference type="Pfam" id="PF00326">
    <property type="entry name" value="Peptidase_S9"/>
    <property type="match status" value="1"/>
</dbReference>
<evidence type="ECO:0000313" key="11">
    <source>
        <dbReference type="EMBL" id="SDK16948.1"/>
    </source>
</evidence>
<dbReference type="InterPro" id="IPR051167">
    <property type="entry name" value="Prolyl_oligopep/macrocyclase"/>
</dbReference>
<sequence>MAACQTEKQPTRTAVTYPETRRDTTVSTDYFGTQVGDPYRWLEDDTAAEVADWVERQNAVTFDYLKQIPFREQAQQRLTELWNYEKVSAPFRRGDRYFFFRNDGLQNQSVLYVQASLDAEPEVLLDPNNLSDDGTVALSNLEISKDGQQMAYALSRSGSDWQEIYVMDVASKEKRDDAVQWAKFTGIAWKDNGFYYSRYDAPTEGKEFSQTNQFHKVYYHKIGTPQANDQLVYEDPQHAQRTHGVYLTEDERFLILSSSEGTSGNSLYVRDLDKGQSGFTPMVTDFENDHSVVDAINGKLLVLTNYQAPNNRLVLVDPAQPTPDQWKDLVPESEAVLESASTVGGKLFLSYMEDAHTRVYQYATTGQREREIELPSIGTASGFGGRAEDKDLFYTFTSFTFPPTVYRYDLTTGESTLFRKPDVPFDPEQYETQQVFFNSKDGTRVPMFIVYRKGLERNGDNPALLYSYGGFNIALTPSFSPANLMWIDQGGVYALANLRGGSEYGEAWHKGGMLDKKQNVFDDFIGAAEYLIQEKYTSSGKLAIRGGSNGGLLIGAVMTQRPDLFQVAIPQVGVMDMLRYHKFTIGWAWGVEYGVADSSQAEFENLYRYSPLHNLKPGTEYPATLVTTADHDDRVVPAHSFKFISALQTAQAGEAPVLIRIETKAGHGAGKPTSKQIEEYADLWSFAWYNMGVDPFAKDSTEHIQLQ</sequence>
<evidence type="ECO:0000256" key="5">
    <source>
        <dbReference type="ARBA" id="ARBA00022801"/>
    </source>
</evidence>
<dbReference type="SUPFAM" id="SSF53474">
    <property type="entry name" value="alpha/beta-Hydrolases"/>
    <property type="match status" value="1"/>
</dbReference>
<evidence type="ECO:0000256" key="6">
    <source>
        <dbReference type="ARBA" id="ARBA00022825"/>
    </source>
</evidence>
<dbReference type="PANTHER" id="PTHR42881:SF2">
    <property type="entry name" value="PROLYL ENDOPEPTIDASE"/>
    <property type="match status" value="1"/>
</dbReference>
<dbReference type="STRING" id="1075417.SAMN05421823_10248"/>
<dbReference type="AlphaFoldDB" id="A0A1G8ZPF2"/>
<evidence type="ECO:0000256" key="8">
    <source>
        <dbReference type="ARBA" id="ARBA00081187"/>
    </source>
</evidence>
<dbReference type="InterPro" id="IPR002470">
    <property type="entry name" value="Peptidase_S9A"/>
</dbReference>
<dbReference type="GO" id="GO:0004252">
    <property type="term" value="F:serine-type endopeptidase activity"/>
    <property type="evidence" value="ECO:0007669"/>
    <property type="project" value="UniProtKB-EC"/>
</dbReference>
<accession>A0A1G8ZPF2</accession>
<evidence type="ECO:0000256" key="3">
    <source>
        <dbReference type="ARBA" id="ARBA00011897"/>
    </source>
</evidence>
<protein>
    <recommendedName>
        <fullName evidence="3">prolyl oligopeptidase</fullName>
        <ecNumber evidence="3">3.4.21.26</ecNumber>
    </recommendedName>
    <alternativeName>
        <fullName evidence="8">Proline-specific endopeptidase</fullName>
    </alternativeName>
</protein>
<organism evidence="11 12">
    <name type="scientific">Catalinimonas alkaloidigena</name>
    <dbReference type="NCBI Taxonomy" id="1075417"/>
    <lineage>
        <taxon>Bacteria</taxon>
        <taxon>Pseudomonadati</taxon>
        <taxon>Bacteroidota</taxon>
        <taxon>Cytophagia</taxon>
        <taxon>Cytophagales</taxon>
        <taxon>Catalimonadaceae</taxon>
        <taxon>Catalinimonas</taxon>
    </lineage>
</organism>
<dbReference type="PANTHER" id="PTHR42881">
    <property type="entry name" value="PROLYL ENDOPEPTIDASE"/>
    <property type="match status" value="1"/>
</dbReference>
<dbReference type="GO" id="GO:0006508">
    <property type="term" value="P:proteolysis"/>
    <property type="evidence" value="ECO:0007669"/>
    <property type="project" value="UniProtKB-KW"/>
</dbReference>
<dbReference type="InterPro" id="IPR029058">
    <property type="entry name" value="AB_hydrolase_fold"/>
</dbReference>
<dbReference type="InterPro" id="IPR001375">
    <property type="entry name" value="Peptidase_S9_cat"/>
</dbReference>
<evidence type="ECO:0000259" key="10">
    <source>
        <dbReference type="Pfam" id="PF02897"/>
    </source>
</evidence>
<reference evidence="11 12" key="1">
    <citation type="submission" date="2016-10" db="EMBL/GenBank/DDBJ databases">
        <authorList>
            <person name="de Groot N.N."/>
        </authorList>
    </citation>
    <scope>NUCLEOTIDE SEQUENCE [LARGE SCALE GENOMIC DNA]</scope>
    <source>
        <strain evidence="11 12">DSM 25186</strain>
    </source>
</reference>
<dbReference type="PRINTS" id="PR00862">
    <property type="entry name" value="PROLIGOPTASE"/>
</dbReference>
<feature type="domain" description="Peptidase S9A N-terminal" evidence="10">
    <location>
        <begin position="18"/>
        <end position="420"/>
    </location>
</feature>